<dbReference type="RefSeq" id="WP_167367728.1">
    <property type="nucleotide sequence ID" value="NZ_FOTK01000012.1"/>
</dbReference>
<evidence type="ECO:0000313" key="3">
    <source>
        <dbReference type="Proteomes" id="UP000199048"/>
    </source>
</evidence>
<gene>
    <name evidence="2" type="ORF">SAMN05192568_101268</name>
</gene>
<dbReference type="EMBL" id="FOTK01000012">
    <property type="protein sequence ID" value="SFL85139.1"/>
    <property type="molecule type" value="Genomic_DNA"/>
</dbReference>
<accession>A0A1I4L2T8</accession>
<reference evidence="3" key="1">
    <citation type="submission" date="2016-10" db="EMBL/GenBank/DDBJ databases">
        <authorList>
            <person name="Varghese N."/>
            <person name="Submissions S."/>
        </authorList>
    </citation>
    <scope>NUCLEOTIDE SEQUENCE [LARGE SCALE GENOMIC DNA]</scope>
    <source>
        <strain evidence="3">BL36</strain>
    </source>
</reference>
<dbReference type="Proteomes" id="UP000199048">
    <property type="component" value="Unassembled WGS sequence"/>
</dbReference>
<name>A0A1I4L2T8_9HYPH</name>
<evidence type="ECO:0000313" key="2">
    <source>
        <dbReference type="EMBL" id="SFL85139.1"/>
    </source>
</evidence>
<feature type="signal peptide" evidence="1">
    <location>
        <begin position="1"/>
        <end position="19"/>
    </location>
</feature>
<protein>
    <submittedName>
        <fullName evidence="2">Uncharacterized protein</fullName>
    </submittedName>
</protein>
<proteinExistence type="predicted"/>
<organism evidence="2 3">
    <name type="scientific">Methylobacterium pseudosasicola</name>
    <dbReference type="NCBI Taxonomy" id="582667"/>
    <lineage>
        <taxon>Bacteria</taxon>
        <taxon>Pseudomonadati</taxon>
        <taxon>Pseudomonadota</taxon>
        <taxon>Alphaproteobacteria</taxon>
        <taxon>Hyphomicrobiales</taxon>
        <taxon>Methylobacteriaceae</taxon>
        <taxon>Methylobacterium</taxon>
    </lineage>
</organism>
<sequence>MIASFLVVFVALAACQALLAVKLADFLSPASDAGKTAAQPVRQDGAVSLA</sequence>
<evidence type="ECO:0000256" key="1">
    <source>
        <dbReference type="SAM" id="SignalP"/>
    </source>
</evidence>
<dbReference type="AlphaFoldDB" id="A0A1I4L2T8"/>
<feature type="chain" id="PRO_5011727890" evidence="1">
    <location>
        <begin position="20"/>
        <end position="50"/>
    </location>
</feature>
<keyword evidence="3" id="KW-1185">Reference proteome</keyword>
<keyword evidence="1" id="KW-0732">Signal</keyword>